<dbReference type="Proteomes" id="UP001148312">
    <property type="component" value="Unassembled WGS sequence"/>
</dbReference>
<organism evidence="2 3">
    <name type="scientific">Penicillium diatomitis</name>
    <dbReference type="NCBI Taxonomy" id="2819901"/>
    <lineage>
        <taxon>Eukaryota</taxon>
        <taxon>Fungi</taxon>
        <taxon>Dikarya</taxon>
        <taxon>Ascomycota</taxon>
        <taxon>Pezizomycotina</taxon>
        <taxon>Eurotiomycetes</taxon>
        <taxon>Eurotiomycetidae</taxon>
        <taxon>Eurotiales</taxon>
        <taxon>Aspergillaceae</taxon>
        <taxon>Penicillium</taxon>
    </lineage>
</organism>
<feature type="region of interest" description="Disordered" evidence="1">
    <location>
        <begin position="251"/>
        <end position="303"/>
    </location>
</feature>
<feature type="compositionally biased region" description="Basic and acidic residues" evidence="1">
    <location>
        <begin position="269"/>
        <end position="280"/>
    </location>
</feature>
<feature type="compositionally biased region" description="Low complexity" evidence="1">
    <location>
        <begin position="254"/>
        <end position="267"/>
    </location>
</feature>
<name>A0A9W9WWD1_9EURO</name>
<dbReference type="GeneID" id="81627490"/>
<dbReference type="AlphaFoldDB" id="A0A9W9WWD1"/>
<proteinExistence type="predicted"/>
<accession>A0A9W9WWD1</accession>
<feature type="region of interest" description="Disordered" evidence="1">
    <location>
        <begin position="322"/>
        <end position="358"/>
    </location>
</feature>
<sequence length="358" mass="40467">MRKPSLSQAVHEILFPRQRQGDPGSFTAHVTRNLVPEVRIETNQFYGPLDCIEAQYPGLDYAHPPHRLRLSRFPWHRRLFRAFDELKLTEEEISELCCWEGTKSARQRYELEKNIRVRDTTGDTVRRATAAPSPTVTLHPHFYTLTEESDEEDYLDAFIETRSEDTVRASISRTSSVTSNVRNSLGDEEYSDDEMESCGVALNHRLMAATAARARGADVPLDEDYEQWLKDVNERGGYEWMVAAIRTNQPVDNPEAAASSPLASVSPHTELRGWERRGEEEAVLADEETRPLSASEPSTTSNGLYAHAIEPLRVQSAEFEHGLGPRNHYNWGGLFADNERNGNPAPQHHQSQGSNTAR</sequence>
<reference evidence="2" key="2">
    <citation type="journal article" date="2023" name="IMA Fungus">
        <title>Comparative genomic study of the Penicillium genus elucidates a diverse pangenome and 15 lateral gene transfer events.</title>
        <authorList>
            <person name="Petersen C."/>
            <person name="Sorensen T."/>
            <person name="Nielsen M.R."/>
            <person name="Sondergaard T.E."/>
            <person name="Sorensen J.L."/>
            <person name="Fitzpatrick D.A."/>
            <person name="Frisvad J.C."/>
            <person name="Nielsen K.L."/>
        </authorList>
    </citation>
    <scope>NUCLEOTIDE SEQUENCE</scope>
    <source>
        <strain evidence="2">IBT 30728</strain>
    </source>
</reference>
<evidence type="ECO:0000313" key="2">
    <source>
        <dbReference type="EMBL" id="KAJ5477496.1"/>
    </source>
</evidence>
<dbReference type="RefSeq" id="XP_056788040.1">
    <property type="nucleotide sequence ID" value="XM_056937241.1"/>
</dbReference>
<dbReference type="EMBL" id="JAPWDQ010000010">
    <property type="protein sequence ID" value="KAJ5477496.1"/>
    <property type="molecule type" value="Genomic_DNA"/>
</dbReference>
<feature type="compositionally biased region" description="Polar residues" evidence="1">
    <location>
        <begin position="348"/>
        <end position="358"/>
    </location>
</feature>
<keyword evidence="3" id="KW-1185">Reference proteome</keyword>
<evidence type="ECO:0000313" key="3">
    <source>
        <dbReference type="Proteomes" id="UP001148312"/>
    </source>
</evidence>
<evidence type="ECO:0000256" key="1">
    <source>
        <dbReference type="SAM" id="MobiDB-lite"/>
    </source>
</evidence>
<comment type="caution">
    <text evidence="2">The sequence shown here is derived from an EMBL/GenBank/DDBJ whole genome shotgun (WGS) entry which is preliminary data.</text>
</comment>
<gene>
    <name evidence="2" type="ORF">N7539_007640</name>
</gene>
<protein>
    <submittedName>
        <fullName evidence="2">Uncharacterized protein</fullName>
    </submittedName>
</protein>
<reference evidence="2" key="1">
    <citation type="submission" date="2022-12" db="EMBL/GenBank/DDBJ databases">
        <authorList>
            <person name="Petersen C."/>
        </authorList>
    </citation>
    <scope>NUCLEOTIDE SEQUENCE</scope>
    <source>
        <strain evidence="2">IBT 30728</strain>
    </source>
</reference>